<evidence type="ECO:0000259" key="4">
    <source>
        <dbReference type="Pfam" id="PF00294"/>
    </source>
</evidence>
<dbReference type="InterPro" id="IPR029056">
    <property type="entry name" value="Ribokinase-like"/>
</dbReference>
<dbReference type="Pfam" id="PF00294">
    <property type="entry name" value="PfkB"/>
    <property type="match status" value="1"/>
</dbReference>
<reference evidence="5 6" key="1">
    <citation type="submission" date="2024-09" db="EMBL/GenBank/DDBJ databases">
        <authorList>
            <person name="Sun Q."/>
            <person name="Mori K."/>
        </authorList>
    </citation>
    <scope>NUCLEOTIDE SEQUENCE [LARGE SCALE GENOMIC DNA]</scope>
    <source>
        <strain evidence="5 6">KCTC 23076</strain>
    </source>
</reference>
<dbReference type="InterPro" id="IPR002173">
    <property type="entry name" value="Carboh/pur_kinase_PfkB_CS"/>
</dbReference>
<dbReference type="RefSeq" id="WP_386671420.1">
    <property type="nucleotide sequence ID" value="NZ_JBHLTG010000005.1"/>
</dbReference>
<dbReference type="SUPFAM" id="SSF53613">
    <property type="entry name" value="Ribokinase-like"/>
    <property type="match status" value="1"/>
</dbReference>
<proteinExistence type="inferred from homology"/>
<dbReference type="InterPro" id="IPR011611">
    <property type="entry name" value="PfkB_dom"/>
</dbReference>
<dbReference type="Gene3D" id="3.40.1190.20">
    <property type="match status" value="1"/>
</dbReference>
<dbReference type="EC" id="2.7.1.-" evidence="5"/>
<accession>A0ABV6RUB3</accession>
<sequence>MSDGRTTIVVMGDVIDDILVQPLRPVEPDSDTPATITARPGGSAGNAAAWLGFLGAEVAFVGRVGAADAERHAALFRAAGVEPNLTIDPVLPTGAVVSIVEGQSRTMLTQRGANTGFDPASVTDELLARAAVLHLTGYTLFGAADHAQYRALFARARAHGVAISVDCGAASFLRGDGGRRFLDVVAGTTILFPNLDEGRALTGRGEPADVVRVLLNQFPVAALTLGAAGCLVARAGGEQVPIPAVPTAVVDTTGAGDAFAAGFLAEWVRSGSIGRAGSAGVEAAADCVGIIGGRPAERPLATG</sequence>
<name>A0ABV6RUB3_9GAMM</name>
<dbReference type="GO" id="GO:0016301">
    <property type="term" value="F:kinase activity"/>
    <property type="evidence" value="ECO:0007669"/>
    <property type="project" value="UniProtKB-KW"/>
</dbReference>
<dbReference type="PANTHER" id="PTHR43320:SF3">
    <property type="entry name" value="CARBOHYDRATE KINASE PFKB DOMAIN-CONTAINING PROTEIN"/>
    <property type="match status" value="1"/>
</dbReference>
<comment type="caution">
    <text evidence="5">The sequence shown here is derived from an EMBL/GenBank/DDBJ whole genome shotgun (WGS) entry which is preliminary data.</text>
</comment>
<protein>
    <submittedName>
        <fullName evidence="5">Carbohydrate kinase family protein</fullName>
        <ecNumber evidence="5">2.7.1.-</ecNumber>
    </submittedName>
</protein>
<keyword evidence="2 5" id="KW-0808">Transferase</keyword>
<organism evidence="5 6">
    <name type="scientific">Lysobacter korlensis</name>
    <dbReference type="NCBI Taxonomy" id="553636"/>
    <lineage>
        <taxon>Bacteria</taxon>
        <taxon>Pseudomonadati</taxon>
        <taxon>Pseudomonadota</taxon>
        <taxon>Gammaproteobacteria</taxon>
        <taxon>Lysobacterales</taxon>
        <taxon>Lysobacteraceae</taxon>
        <taxon>Lysobacter</taxon>
    </lineage>
</organism>
<evidence type="ECO:0000313" key="5">
    <source>
        <dbReference type="EMBL" id="MFC0680037.1"/>
    </source>
</evidence>
<gene>
    <name evidence="5" type="ORF">ACFFGH_19555</name>
</gene>
<evidence type="ECO:0000313" key="6">
    <source>
        <dbReference type="Proteomes" id="UP001589896"/>
    </source>
</evidence>
<dbReference type="EMBL" id="JBHLTG010000005">
    <property type="protein sequence ID" value="MFC0680037.1"/>
    <property type="molecule type" value="Genomic_DNA"/>
</dbReference>
<feature type="domain" description="Carbohydrate kinase PfkB" evidence="4">
    <location>
        <begin position="6"/>
        <end position="289"/>
    </location>
</feature>
<evidence type="ECO:0000256" key="3">
    <source>
        <dbReference type="ARBA" id="ARBA00022777"/>
    </source>
</evidence>
<keyword evidence="3 5" id="KW-0418">Kinase</keyword>
<dbReference type="PROSITE" id="PS00584">
    <property type="entry name" value="PFKB_KINASES_2"/>
    <property type="match status" value="1"/>
</dbReference>
<keyword evidence="6" id="KW-1185">Reference proteome</keyword>
<evidence type="ECO:0000256" key="2">
    <source>
        <dbReference type="ARBA" id="ARBA00022679"/>
    </source>
</evidence>
<dbReference type="Proteomes" id="UP001589896">
    <property type="component" value="Unassembled WGS sequence"/>
</dbReference>
<dbReference type="InterPro" id="IPR052700">
    <property type="entry name" value="Carb_kinase_PfkB-like"/>
</dbReference>
<dbReference type="PANTHER" id="PTHR43320">
    <property type="entry name" value="SUGAR KINASE"/>
    <property type="match status" value="1"/>
</dbReference>
<evidence type="ECO:0000256" key="1">
    <source>
        <dbReference type="ARBA" id="ARBA00010688"/>
    </source>
</evidence>
<comment type="similarity">
    <text evidence="1">Belongs to the carbohydrate kinase PfkB family.</text>
</comment>